<sequence>MYPDAITSERHQNVRLIRMTIRYLPEVSRLKVNEEQLPFVGHIMDILSIVSGTVYPHLVMAGEKIVGFFLIDTAYGERYDFAHSDSLGLRGFFIDRQFQGKGYGKQAVQLLSVYLPPEYPDHQSIYLTVNCRNPGAQHCYLNAGFNETNQLYYGGDAGPQHVMKLDFQ</sequence>
<feature type="domain" description="N-acetyltransferase" evidence="1">
    <location>
        <begin position="14"/>
        <end position="168"/>
    </location>
</feature>
<reference evidence="2 3" key="1">
    <citation type="submission" date="2016-11" db="EMBL/GenBank/DDBJ databases">
        <authorList>
            <person name="Jaros S."/>
            <person name="Januszkiewicz K."/>
            <person name="Wedrychowicz H."/>
        </authorList>
    </citation>
    <scope>NUCLEOTIDE SEQUENCE [LARGE SCALE GENOMIC DNA]</scope>
    <source>
        <strain evidence="2 3">CECT 7868</strain>
    </source>
</reference>
<gene>
    <name evidence="2" type="ORF">VA7868_02409</name>
</gene>
<dbReference type="Pfam" id="PF00583">
    <property type="entry name" value="Acetyltransf_1"/>
    <property type="match status" value="1"/>
</dbReference>
<proteinExistence type="predicted"/>
<keyword evidence="2" id="KW-0808">Transferase</keyword>
<dbReference type="RefSeq" id="WP_245796862.1">
    <property type="nucleotide sequence ID" value="NZ_FQXZ01000023.1"/>
</dbReference>
<dbReference type="PROSITE" id="PS51186">
    <property type="entry name" value="GNAT"/>
    <property type="match status" value="1"/>
</dbReference>
<dbReference type="InterPro" id="IPR000182">
    <property type="entry name" value="GNAT_dom"/>
</dbReference>
<evidence type="ECO:0000313" key="2">
    <source>
        <dbReference type="EMBL" id="SHI20253.1"/>
    </source>
</evidence>
<keyword evidence="3" id="KW-1185">Reference proteome</keyword>
<accession>A0A1M5Z8L6</accession>
<organism evidence="2 3">
    <name type="scientific">Vibrio aerogenes CECT 7868</name>
    <dbReference type="NCBI Taxonomy" id="1216006"/>
    <lineage>
        <taxon>Bacteria</taxon>
        <taxon>Pseudomonadati</taxon>
        <taxon>Pseudomonadota</taxon>
        <taxon>Gammaproteobacteria</taxon>
        <taxon>Vibrionales</taxon>
        <taxon>Vibrionaceae</taxon>
        <taxon>Vibrio</taxon>
    </lineage>
</organism>
<dbReference type="InterPro" id="IPR016181">
    <property type="entry name" value="Acyl_CoA_acyltransferase"/>
</dbReference>
<dbReference type="EMBL" id="FQXZ01000023">
    <property type="protein sequence ID" value="SHI20253.1"/>
    <property type="molecule type" value="Genomic_DNA"/>
</dbReference>
<dbReference type="SUPFAM" id="SSF55729">
    <property type="entry name" value="Acyl-CoA N-acyltransferases (Nat)"/>
    <property type="match status" value="1"/>
</dbReference>
<dbReference type="Proteomes" id="UP000184608">
    <property type="component" value="Unassembled WGS sequence"/>
</dbReference>
<dbReference type="Gene3D" id="3.40.630.30">
    <property type="match status" value="1"/>
</dbReference>
<evidence type="ECO:0000259" key="1">
    <source>
        <dbReference type="PROSITE" id="PS51186"/>
    </source>
</evidence>
<dbReference type="GO" id="GO:0016747">
    <property type="term" value="F:acyltransferase activity, transferring groups other than amino-acyl groups"/>
    <property type="evidence" value="ECO:0007669"/>
    <property type="project" value="InterPro"/>
</dbReference>
<protein>
    <submittedName>
        <fullName evidence="2">Acetyltransferase (GNAT) family protein</fullName>
    </submittedName>
</protein>
<evidence type="ECO:0000313" key="3">
    <source>
        <dbReference type="Proteomes" id="UP000184608"/>
    </source>
</evidence>
<dbReference type="STRING" id="1216006.VA7868_02409"/>
<dbReference type="AlphaFoldDB" id="A0A1M5Z8L6"/>
<dbReference type="CDD" id="cd04301">
    <property type="entry name" value="NAT_SF"/>
    <property type="match status" value="1"/>
</dbReference>
<name>A0A1M5Z8L6_9VIBR</name>